<feature type="domain" description="HTH gntR-type" evidence="4">
    <location>
        <begin position="22"/>
        <end position="80"/>
    </location>
</feature>
<dbReference type="SMART" id="SM00895">
    <property type="entry name" value="FCD"/>
    <property type="match status" value="1"/>
</dbReference>
<gene>
    <name evidence="6" type="ORF">ATN84_06955</name>
</gene>
<name>A0A135I2C7_9HYPH</name>
<evidence type="ECO:0000259" key="5">
    <source>
        <dbReference type="SMART" id="SM00895"/>
    </source>
</evidence>
<feature type="domain" description="GntR C-terminal" evidence="5">
    <location>
        <begin position="90"/>
        <end position="214"/>
    </location>
</feature>
<dbReference type="RefSeq" id="WP_068880938.1">
    <property type="nucleotide sequence ID" value="NZ_LNTU01000001.1"/>
</dbReference>
<dbReference type="SUPFAM" id="SSF46785">
    <property type="entry name" value="Winged helix' DNA-binding domain"/>
    <property type="match status" value="1"/>
</dbReference>
<dbReference type="InterPro" id="IPR000524">
    <property type="entry name" value="Tscrpt_reg_HTH_GntR"/>
</dbReference>
<dbReference type="OrthoDB" id="9815654at2"/>
<dbReference type="PANTHER" id="PTHR43537:SF39">
    <property type="entry name" value="HTH-TYPE TRANSCRIPTIONAL REGULATOR MCBR"/>
    <property type="match status" value="1"/>
</dbReference>
<dbReference type="Gene3D" id="1.10.10.10">
    <property type="entry name" value="Winged helix-like DNA-binding domain superfamily/Winged helix DNA-binding domain"/>
    <property type="match status" value="1"/>
</dbReference>
<dbReference type="InterPro" id="IPR036388">
    <property type="entry name" value="WH-like_DNA-bd_sf"/>
</dbReference>
<evidence type="ECO:0000256" key="1">
    <source>
        <dbReference type="ARBA" id="ARBA00023015"/>
    </source>
</evidence>
<keyword evidence="2" id="KW-0238">DNA-binding</keyword>
<dbReference type="Proteomes" id="UP000070107">
    <property type="component" value="Unassembled WGS sequence"/>
</dbReference>
<dbReference type="InterPro" id="IPR036390">
    <property type="entry name" value="WH_DNA-bd_sf"/>
</dbReference>
<evidence type="ECO:0000313" key="6">
    <source>
        <dbReference type="EMBL" id="KXF79603.1"/>
    </source>
</evidence>
<organism evidence="6 7">
    <name type="scientific">Paramesorhizobium deserti</name>
    <dbReference type="NCBI Taxonomy" id="1494590"/>
    <lineage>
        <taxon>Bacteria</taxon>
        <taxon>Pseudomonadati</taxon>
        <taxon>Pseudomonadota</taxon>
        <taxon>Alphaproteobacteria</taxon>
        <taxon>Hyphomicrobiales</taxon>
        <taxon>Phyllobacteriaceae</taxon>
        <taxon>Paramesorhizobium</taxon>
    </lineage>
</organism>
<keyword evidence="3" id="KW-0804">Transcription</keyword>
<evidence type="ECO:0000313" key="7">
    <source>
        <dbReference type="Proteomes" id="UP000070107"/>
    </source>
</evidence>
<proteinExistence type="predicted"/>
<evidence type="ECO:0000256" key="2">
    <source>
        <dbReference type="ARBA" id="ARBA00023125"/>
    </source>
</evidence>
<dbReference type="GO" id="GO:0003700">
    <property type="term" value="F:DNA-binding transcription factor activity"/>
    <property type="evidence" value="ECO:0007669"/>
    <property type="project" value="InterPro"/>
</dbReference>
<dbReference type="STRING" id="1494590.ATN84_06955"/>
<keyword evidence="7" id="KW-1185">Reference proteome</keyword>
<dbReference type="Gene3D" id="1.20.120.530">
    <property type="entry name" value="GntR ligand-binding domain-like"/>
    <property type="match status" value="1"/>
</dbReference>
<dbReference type="GO" id="GO:0003677">
    <property type="term" value="F:DNA binding"/>
    <property type="evidence" value="ECO:0007669"/>
    <property type="project" value="UniProtKB-KW"/>
</dbReference>
<accession>A0A135I2C7</accession>
<sequence>MTTEQMQGVESGKQAGGLGDAAYREMKERLIRGVYRPGHKMTVRAVAEELRVSSTPARDAINRLAADAALVYAGPKTVIVPILTEVDLKEITLIRIALEGLAAEQAAQHGESQDIDGLGEIQQKINAALDGKDYRAALWHNKEFHFRVYRMSRLPHLVTMIEGLWLRVGPSLYNLYPEFAEEKYGVRNHEMAMEALCERDGAALRAAFENDIRDGYRRLRRAARESGAVE</sequence>
<dbReference type="InterPro" id="IPR008920">
    <property type="entry name" value="TF_FadR/GntR_C"/>
</dbReference>
<protein>
    <submittedName>
        <fullName evidence="6">GntR family transcriptional regulator</fullName>
    </submittedName>
</protein>
<comment type="caution">
    <text evidence="6">The sequence shown here is derived from an EMBL/GenBank/DDBJ whole genome shotgun (WGS) entry which is preliminary data.</text>
</comment>
<evidence type="ECO:0000256" key="3">
    <source>
        <dbReference type="ARBA" id="ARBA00023163"/>
    </source>
</evidence>
<dbReference type="InterPro" id="IPR011711">
    <property type="entry name" value="GntR_C"/>
</dbReference>
<dbReference type="SUPFAM" id="SSF48008">
    <property type="entry name" value="GntR ligand-binding domain-like"/>
    <property type="match status" value="1"/>
</dbReference>
<keyword evidence="1" id="KW-0805">Transcription regulation</keyword>
<evidence type="ECO:0000259" key="4">
    <source>
        <dbReference type="SMART" id="SM00345"/>
    </source>
</evidence>
<dbReference type="Pfam" id="PF07729">
    <property type="entry name" value="FCD"/>
    <property type="match status" value="1"/>
</dbReference>
<dbReference type="PANTHER" id="PTHR43537">
    <property type="entry name" value="TRANSCRIPTIONAL REGULATOR, GNTR FAMILY"/>
    <property type="match status" value="1"/>
</dbReference>
<reference evidence="6 7" key="1">
    <citation type="submission" date="2015-11" db="EMBL/GenBank/DDBJ databases">
        <title>Draft genome sequence of Paramesorhizobium deserti A-3-E, a strain highly resistant to diverse beta-lactam antibiotics.</title>
        <authorList>
            <person name="Lv R."/>
            <person name="Yang X."/>
            <person name="Fang N."/>
            <person name="Guo J."/>
            <person name="Luo X."/>
            <person name="Peng F."/>
            <person name="Yang R."/>
            <person name="Cui Y."/>
            <person name="Fang C."/>
            <person name="Song Y."/>
        </authorList>
    </citation>
    <scope>NUCLEOTIDE SEQUENCE [LARGE SCALE GENOMIC DNA]</scope>
    <source>
        <strain evidence="6 7">A-3-E</strain>
    </source>
</reference>
<dbReference type="AlphaFoldDB" id="A0A135I2C7"/>
<dbReference type="SMART" id="SM00345">
    <property type="entry name" value="HTH_GNTR"/>
    <property type="match status" value="1"/>
</dbReference>
<dbReference type="Pfam" id="PF00392">
    <property type="entry name" value="GntR"/>
    <property type="match status" value="1"/>
</dbReference>
<dbReference type="EMBL" id="LNTU01000001">
    <property type="protein sequence ID" value="KXF79603.1"/>
    <property type="molecule type" value="Genomic_DNA"/>
</dbReference>